<name>A0ABW9LKC1_9MYCO</name>
<organism evidence="1 2">
    <name type="scientific">Mycolicibacterium nivoides</name>
    <dbReference type="NCBI Taxonomy" id="2487344"/>
    <lineage>
        <taxon>Bacteria</taxon>
        <taxon>Bacillati</taxon>
        <taxon>Actinomycetota</taxon>
        <taxon>Actinomycetes</taxon>
        <taxon>Mycobacteriales</taxon>
        <taxon>Mycobacteriaceae</taxon>
        <taxon>Mycolicibacterium</taxon>
    </lineage>
</organism>
<protein>
    <submittedName>
        <fullName evidence="1">Uncharacterized protein</fullName>
    </submittedName>
</protein>
<dbReference type="Proteomes" id="UP001635816">
    <property type="component" value="Unassembled WGS sequence"/>
</dbReference>
<evidence type="ECO:0000313" key="2">
    <source>
        <dbReference type="Proteomes" id="UP001635816"/>
    </source>
</evidence>
<accession>A0ABW9LKC1</accession>
<dbReference type="RefSeq" id="WP_225503313.1">
    <property type="nucleotide sequence ID" value="NZ_JBKBDD010000024.1"/>
</dbReference>
<comment type="caution">
    <text evidence="1">The sequence shown here is derived from an EMBL/GenBank/DDBJ whole genome shotgun (WGS) entry which is preliminary data.</text>
</comment>
<proteinExistence type="predicted"/>
<gene>
    <name evidence="1" type="ORF">ACK4CT_35325</name>
</gene>
<sequence length="122" mass="13498">MGSMAAVFIPGAGVEDPMTTVKQWDADEYPPMGTPVDTCDQINSWITAAGLGTPWRDDTSRVILPDGVAAVRLHIHRDVVRSIWITRPTGELLELLCRNGHQLGWRVFDVGSETEYLLSDFS</sequence>
<reference evidence="1 2" key="1">
    <citation type="submission" date="2024-12" db="EMBL/GenBank/DDBJ databases">
        <title>The coexistence of Mycolicibacterium septicum and Mycolicibacterium nivoides in clinical samples.</title>
        <authorList>
            <person name="Wang C."/>
            <person name="Feng Y."/>
            <person name="Zong Z."/>
        </authorList>
    </citation>
    <scope>NUCLEOTIDE SEQUENCE [LARGE SCALE GENOMIC DNA]</scope>
    <source>
        <strain evidence="1 2">120309</strain>
    </source>
</reference>
<keyword evidence="2" id="KW-1185">Reference proteome</keyword>
<dbReference type="EMBL" id="JBKBDD010000024">
    <property type="protein sequence ID" value="MFN6548448.1"/>
    <property type="molecule type" value="Genomic_DNA"/>
</dbReference>
<evidence type="ECO:0000313" key="1">
    <source>
        <dbReference type="EMBL" id="MFN6548448.1"/>
    </source>
</evidence>